<dbReference type="GO" id="GO:0051015">
    <property type="term" value="F:actin filament binding"/>
    <property type="evidence" value="ECO:0007669"/>
    <property type="project" value="InterPro"/>
</dbReference>
<evidence type="ECO:0000256" key="5">
    <source>
        <dbReference type="ARBA" id="ARBA00023212"/>
    </source>
</evidence>
<dbReference type="GO" id="GO:0007163">
    <property type="term" value="P:establishment or maintenance of cell polarity"/>
    <property type="evidence" value="ECO:0007669"/>
    <property type="project" value="TreeGrafter"/>
</dbReference>
<dbReference type="GO" id="GO:0016477">
    <property type="term" value="P:cell migration"/>
    <property type="evidence" value="ECO:0007669"/>
    <property type="project" value="TreeGrafter"/>
</dbReference>
<dbReference type="GO" id="GO:0005737">
    <property type="term" value="C:cytoplasm"/>
    <property type="evidence" value="ECO:0007669"/>
    <property type="project" value="TreeGrafter"/>
</dbReference>
<dbReference type="FunFam" id="2.80.10.50:FF:000015">
    <property type="entry name" value="Fascin"/>
    <property type="match status" value="1"/>
</dbReference>
<accession>B5FYS9</accession>
<proteinExistence type="evidence at transcript level"/>
<dbReference type="CDD" id="cd23348">
    <property type="entry name" value="beta-trefoil_FSCN1_rpt2"/>
    <property type="match status" value="1"/>
</dbReference>
<protein>
    <submittedName>
        <fullName evidence="7">Putative fascin 1</fullName>
    </submittedName>
</protein>
<dbReference type="GO" id="GO:0001726">
    <property type="term" value="C:ruffle"/>
    <property type="evidence" value="ECO:0007669"/>
    <property type="project" value="TreeGrafter"/>
</dbReference>
<dbReference type="KEGG" id="tgu:100190193"/>
<dbReference type="RefSeq" id="NP_001232716.1">
    <property type="nucleotide sequence ID" value="NM_001245787.1"/>
</dbReference>
<sequence>MTANGTAEPVQIQFGLINCSNRYLTAEAFGFKVNASAASMKKKQIWTLEQDGEDSSAVLLKSHLGRYLAADKDGRVSCDSEEPGPDCRFLVLAHGDGRWSLQSEPHRRFFGGTEDRLSCFAPAVSAAEKWSVHLAMHPQANLYSLARKRYAHLGPRRDELAVDRDVPWGVDALITLLFVEQRYSLQSCDHRLLRSDGRLVPAAEPGTAFTLEFRCGKVAFRDGEGRYLAPSGPSGTLKAGKSAKVGKDELFALEQSCPQVVLRAGNDRNVSTRQGCCLTLIRAWGAPCFCSCPRANPAK</sequence>
<keyword evidence="4" id="KW-0009">Actin-binding</keyword>
<dbReference type="Gene3D" id="2.80.10.50">
    <property type="match status" value="2"/>
</dbReference>
<organism evidence="7">
    <name type="scientific">Taeniopygia guttata</name>
    <name type="common">Zebra finch</name>
    <name type="synonym">Poephila guttata</name>
    <dbReference type="NCBI Taxonomy" id="59729"/>
    <lineage>
        <taxon>Eukaryota</taxon>
        <taxon>Metazoa</taxon>
        <taxon>Chordata</taxon>
        <taxon>Craniata</taxon>
        <taxon>Vertebrata</taxon>
        <taxon>Euteleostomi</taxon>
        <taxon>Archelosauria</taxon>
        <taxon>Archosauria</taxon>
        <taxon>Dinosauria</taxon>
        <taxon>Saurischia</taxon>
        <taxon>Theropoda</taxon>
        <taxon>Coelurosauria</taxon>
        <taxon>Aves</taxon>
        <taxon>Neognathae</taxon>
        <taxon>Neoaves</taxon>
        <taxon>Telluraves</taxon>
        <taxon>Australaves</taxon>
        <taxon>Passeriformes</taxon>
        <taxon>Passeroidea</taxon>
        <taxon>Estrildidae</taxon>
        <taxon>Estrildinae</taxon>
        <taxon>Taeniopygia</taxon>
    </lineage>
</organism>
<keyword evidence="5" id="KW-0206">Cytoskeleton</keyword>
<feature type="domain" description="Fascin-like" evidence="6">
    <location>
        <begin position="140"/>
        <end position="253"/>
    </location>
</feature>
<dbReference type="GO" id="GO:0030674">
    <property type="term" value="F:protein-macromolecule adaptor activity"/>
    <property type="evidence" value="ECO:0007669"/>
    <property type="project" value="InterPro"/>
</dbReference>
<evidence type="ECO:0000256" key="3">
    <source>
        <dbReference type="ARBA" id="ARBA00022490"/>
    </source>
</evidence>
<dbReference type="GO" id="GO:0030027">
    <property type="term" value="C:lamellipodium"/>
    <property type="evidence" value="ECO:0007669"/>
    <property type="project" value="TreeGrafter"/>
</dbReference>
<dbReference type="InterPro" id="IPR010431">
    <property type="entry name" value="Fascin"/>
</dbReference>
<feature type="domain" description="Fascin-like" evidence="6">
    <location>
        <begin position="21"/>
        <end position="132"/>
    </location>
</feature>
<dbReference type="EMBL" id="DQ214135">
    <property type="protein sequence ID" value="ACH44190.1"/>
    <property type="molecule type" value="mRNA"/>
</dbReference>
<dbReference type="InterPro" id="IPR022768">
    <property type="entry name" value="Fascin-like_dom"/>
</dbReference>
<dbReference type="GO" id="GO:0030426">
    <property type="term" value="C:growth cone"/>
    <property type="evidence" value="ECO:0007669"/>
    <property type="project" value="TreeGrafter"/>
</dbReference>
<dbReference type="GO" id="GO:0051017">
    <property type="term" value="P:actin filament bundle assembly"/>
    <property type="evidence" value="ECO:0007669"/>
    <property type="project" value="TreeGrafter"/>
</dbReference>
<dbReference type="GO" id="GO:0030175">
    <property type="term" value="C:filopodium"/>
    <property type="evidence" value="ECO:0007669"/>
    <property type="project" value="TreeGrafter"/>
</dbReference>
<dbReference type="GO" id="GO:0005902">
    <property type="term" value="C:microvillus"/>
    <property type="evidence" value="ECO:0007669"/>
    <property type="project" value="TreeGrafter"/>
</dbReference>
<dbReference type="PANTHER" id="PTHR10551:SF39">
    <property type="entry name" value="FASCIN"/>
    <property type="match status" value="1"/>
</dbReference>
<dbReference type="InterPro" id="IPR008999">
    <property type="entry name" value="Actin-crosslinking"/>
</dbReference>
<dbReference type="SUPFAM" id="SSF50405">
    <property type="entry name" value="Actin-crosslinking proteins"/>
    <property type="match status" value="2"/>
</dbReference>
<dbReference type="OrthoDB" id="10259868at2759"/>
<dbReference type="CDD" id="cd23344">
    <property type="entry name" value="beta-trefoil_FSCN1_rpt1"/>
    <property type="match status" value="1"/>
</dbReference>
<evidence type="ECO:0000256" key="2">
    <source>
        <dbReference type="ARBA" id="ARBA00007415"/>
    </source>
</evidence>
<dbReference type="FunFam" id="2.80.10.50:FF:000010">
    <property type="entry name" value="Fascin"/>
    <property type="match status" value="1"/>
</dbReference>
<evidence type="ECO:0000256" key="1">
    <source>
        <dbReference type="ARBA" id="ARBA00004245"/>
    </source>
</evidence>
<dbReference type="Pfam" id="PF06268">
    <property type="entry name" value="Fascin"/>
    <property type="match status" value="2"/>
</dbReference>
<dbReference type="GO" id="GO:0015629">
    <property type="term" value="C:actin cytoskeleton"/>
    <property type="evidence" value="ECO:0007669"/>
    <property type="project" value="TreeGrafter"/>
</dbReference>
<dbReference type="GeneID" id="100190193"/>
<dbReference type="GO" id="GO:0031253">
    <property type="term" value="C:cell projection membrane"/>
    <property type="evidence" value="ECO:0007669"/>
    <property type="project" value="TreeGrafter"/>
</dbReference>
<dbReference type="CTD" id="6624"/>
<name>B5FYS9_TAEGU</name>
<dbReference type="PANTHER" id="PTHR10551">
    <property type="entry name" value="FASCIN"/>
    <property type="match status" value="1"/>
</dbReference>
<dbReference type="AlphaFoldDB" id="B5FYS9"/>
<evidence type="ECO:0000313" key="7">
    <source>
        <dbReference type="EMBL" id="ACH44190.1"/>
    </source>
</evidence>
<evidence type="ECO:0000256" key="4">
    <source>
        <dbReference type="ARBA" id="ARBA00023203"/>
    </source>
</evidence>
<comment type="similarity">
    <text evidence="2">Belongs to the fascin family.</text>
</comment>
<evidence type="ECO:0000259" key="6">
    <source>
        <dbReference type="Pfam" id="PF06268"/>
    </source>
</evidence>
<reference evidence="7" key="1">
    <citation type="journal article" date="2006" name="Proc. Natl. Acad. Sci. U.S.A.">
        <title>A molecular neuroethological approach for identifying and characterizing a cascade of behaviorally regulated genes.</title>
        <authorList>
            <person name="Wada K."/>
            <person name="Howard J.T."/>
            <person name="McConnell P."/>
            <person name="Whitney O."/>
            <person name="Lints T."/>
            <person name="Rivas M.V."/>
            <person name="Horita H."/>
            <person name="Patterson M.A."/>
            <person name="White S.A."/>
            <person name="Scharff C."/>
            <person name="Haesler S."/>
            <person name="Zhao S."/>
            <person name="Sakaguchi H."/>
            <person name="Hagiwara M."/>
            <person name="Shiraki T."/>
            <person name="Hirozane-Kishikawa T."/>
            <person name="Skene P."/>
            <person name="Hayashizaki Y."/>
            <person name="Carninci P."/>
            <person name="Jarvis E.D."/>
        </authorList>
    </citation>
    <scope>NUCLEOTIDE SEQUENCE</scope>
    <source>
        <tissue evidence="7">Whole brain</tissue>
    </source>
</reference>
<keyword evidence="3" id="KW-0963">Cytoplasm</keyword>
<comment type="subcellular location">
    <subcellularLocation>
        <location evidence="1">Cytoplasm</location>
        <location evidence="1">Cytoskeleton</location>
    </subcellularLocation>
</comment>